<dbReference type="InterPro" id="IPR013424">
    <property type="entry name" value="Ice-binding_C"/>
</dbReference>
<dbReference type="AlphaFoldDB" id="A0A934S5V4"/>
<dbReference type="Proteomes" id="UP000603141">
    <property type="component" value="Unassembled WGS sequence"/>
</dbReference>
<dbReference type="EMBL" id="JAENIJ010000003">
    <property type="protein sequence ID" value="MBK1881326.1"/>
    <property type="molecule type" value="Genomic_DNA"/>
</dbReference>
<evidence type="ECO:0000256" key="1">
    <source>
        <dbReference type="SAM" id="SignalP"/>
    </source>
</evidence>
<sequence>MTRILRKAQLLALILSATSAQFVSAAVIENDAMIVTPTTAPPDIEIVNLPFDHQFILTQTAVPGDGLFLLQVEFTSSSTFLFRYAGIAEVYSLFIVEQGTIFDATYVNSQASFVTNLNTPGENTLTLQPGESQYIAYWDDRTIPGTPGLSPSDDDLYGWSLVTNVAGELVVTESATATSSGIIVGTLQQIPEPSGSLLLIATISMAMARRRRA</sequence>
<feature type="signal peptide" evidence="1">
    <location>
        <begin position="1"/>
        <end position="25"/>
    </location>
</feature>
<dbReference type="NCBIfam" id="TIGR02595">
    <property type="entry name" value="PEP_CTERM"/>
    <property type="match status" value="1"/>
</dbReference>
<evidence type="ECO:0000313" key="2">
    <source>
        <dbReference type="EMBL" id="MBK1881326.1"/>
    </source>
</evidence>
<keyword evidence="3" id="KW-1185">Reference proteome</keyword>
<proteinExistence type="predicted"/>
<comment type="caution">
    <text evidence="2">The sequence shown here is derived from an EMBL/GenBank/DDBJ whole genome shotgun (WGS) entry which is preliminary data.</text>
</comment>
<feature type="chain" id="PRO_5037671613" evidence="1">
    <location>
        <begin position="26"/>
        <end position="213"/>
    </location>
</feature>
<organism evidence="2 3">
    <name type="scientific">Luteolibacter pohnpeiensis</name>
    <dbReference type="NCBI Taxonomy" id="454153"/>
    <lineage>
        <taxon>Bacteria</taxon>
        <taxon>Pseudomonadati</taxon>
        <taxon>Verrucomicrobiota</taxon>
        <taxon>Verrucomicrobiia</taxon>
        <taxon>Verrucomicrobiales</taxon>
        <taxon>Verrucomicrobiaceae</taxon>
        <taxon>Luteolibacter</taxon>
    </lineage>
</organism>
<protein>
    <submittedName>
        <fullName evidence="2">PEP-CTERM sorting domain-containing protein</fullName>
    </submittedName>
</protein>
<name>A0A934S5V4_9BACT</name>
<accession>A0A934S5V4</accession>
<evidence type="ECO:0000313" key="3">
    <source>
        <dbReference type="Proteomes" id="UP000603141"/>
    </source>
</evidence>
<gene>
    <name evidence="2" type="ORF">JIN85_02800</name>
</gene>
<dbReference type="RefSeq" id="WP_200267422.1">
    <property type="nucleotide sequence ID" value="NZ_JAENIJ010000003.1"/>
</dbReference>
<reference evidence="2" key="1">
    <citation type="submission" date="2021-01" db="EMBL/GenBank/DDBJ databases">
        <title>Modified the classification status of verrucomicrobia.</title>
        <authorList>
            <person name="Feng X."/>
        </authorList>
    </citation>
    <scope>NUCLEOTIDE SEQUENCE</scope>
    <source>
        <strain evidence="2">KCTC 22041</strain>
    </source>
</reference>
<keyword evidence="1" id="KW-0732">Signal</keyword>